<comment type="function">
    <text evidence="9">Sterol O-acyltransferase that catalyzes the formation of stery esters.</text>
</comment>
<evidence type="ECO:0000313" key="14">
    <source>
        <dbReference type="Proteomes" id="UP001050691"/>
    </source>
</evidence>
<keyword evidence="4 12" id="KW-0812">Transmembrane</keyword>
<dbReference type="PIRSF" id="PIRSF000439">
    <property type="entry name" value="Oat_ACAT_DAG_ARE"/>
    <property type="match status" value="1"/>
</dbReference>
<sequence length="459" mass="52318">MQLRTQILNDQGGTLETNDGTLYVSKPYRSKSSQKLRAMVAFAPRRSHFDLSNDESARDQFRAYVISFEETGQVLSLGFATMFSRDAKVLALSDAVLVATTAIFCVPYAKALRRGWLSYNGFGLLIQHVFQTTLLFGAIIWTFNRKWPWVQSGFLTLHSLVMIMKVHSYIAHNGYLSNITRNSLKLEKKLQKLTSEVGGWDEAIKQADLNRRISQGLPDESTLNGKLTSPVPEGANAKFFDNSNPVTLRKRLIAATESLQTQSSSIGALPSPILTVEGHPLAYHPDQRIADLARNIIEMRSELVSSGPAQVRWPENISWANYWDYLLVPSLVYDIEFPRTDRVRPLYIFEKTVATFGTFALLFMLLNPDLSFADRQFYEDWWNATSWDEFARKWNKPVHVFLLRHVYASVMSAHRLSRGWATFWTFLLSAAVHELIMIIVTKKFSIGPFAGYKEEQDPR</sequence>
<gene>
    <name evidence="13" type="ORF">Clacol_005481</name>
</gene>
<dbReference type="PANTHER" id="PTHR10408:SF9">
    <property type="entry name" value="STEROL O-ACYLTRANSFERASE 2-RELATED"/>
    <property type="match status" value="1"/>
</dbReference>
<keyword evidence="3 10" id="KW-0808">Transferase</keyword>
<evidence type="ECO:0000256" key="9">
    <source>
        <dbReference type="ARBA" id="ARBA00023568"/>
    </source>
</evidence>
<protein>
    <recommendedName>
        <fullName evidence="10">O-acyltransferase</fullName>
    </recommendedName>
</protein>
<evidence type="ECO:0000256" key="3">
    <source>
        <dbReference type="ARBA" id="ARBA00022679"/>
    </source>
</evidence>
<dbReference type="Proteomes" id="UP001050691">
    <property type="component" value="Unassembled WGS sequence"/>
</dbReference>
<keyword evidence="8 10" id="KW-0012">Acyltransferase</keyword>
<feature type="transmembrane region" description="Helical" evidence="12">
    <location>
        <begin position="121"/>
        <end position="143"/>
    </location>
</feature>
<dbReference type="Pfam" id="PF03062">
    <property type="entry name" value="MBOAT"/>
    <property type="match status" value="1"/>
</dbReference>
<dbReference type="PANTHER" id="PTHR10408">
    <property type="entry name" value="STEROL O-ACYLTRANSFERASE"/>
    <property type="match status" value="1"/>
</dbReference>
<comment type="subcellular location">
    <subcellularLocation>
        <location evidence="1 10">Endoplasmic reticulum membrane</location>
        <topology evidence="1 10">Multi-pass membrane protein</topology>
    </subcellularLocation>
</comment>
<evidence type="ECO:0000256" key="11">
    <source>
        <dbReference type="PIRSR" id="PIRSR000439-1"/>
    </source>
</evidence>
<keyword evidence="14" id="KW-1185">Reference proteome</keyword>
<comment type="similarity">
    <text evidence="2 10">Belongs to the membrane-bound acyltransferase family. Sterol o-acyltransferase subfamily.</text>
</comment>
<dbReference type="GO" id="GO:0005789">
    <property type="term" value="C:endoplasmic reticulum membrane"/>
    <property type="evidence" value="ECO:0007669"/>
    <property type="project" value="UniProtKB-SubCell"/>
</dbReference>
<feature type="transmembrane region" description="Helical" evidence="12">
    <location>
        <begin position="89"/>
        <end position="109"/>
    </location>
</feature>
<dbReference type="InterPro" id="IPR014371">
    <property type="entry name" value="Oat_ACAT_DAG_ARE"/>
</dbReference>
<comment type="caution">
    <text evidence="13">The sequence shown here is derived from an EMBL/GenBank/DDBJ whole genome shotgun (WGS) entry which is preliminary data.</text>
</comment>
<proteinExistence type="inferred from homology"/>
<dbReference type="EMBL" id="BPWL01000006">
    <property type="protein sequence ID" value="GJJ11249.1"/>
    <property type="molecule type" value="Genomic_DNA"/>
</dbReference>
<dbReference type="GO" id="GO:0034737">
    <property type="term" value="F:ergosterol O-acyltransferase activity"/>
    <property type="evidence" value="ECO:0007669"/>
    <property type="project" value="TreeGrafter"/>
</dbReference>
<feature type="active site" evidence="11">
    <location>
        <position position="433"/>
    </location>
</feature>
<evidence type="ECO:0000256" key="12">
    <source>
        <dbReference type="SAM" id="Phobius"/>
    </source>
</evidence>
<dbReference type="GO" id="GO:0008204">
    <property type="term" value="P:ergosterol metabolic process"/>
    <property type="evidence" value="ECO:0007669"/>
    <property type="project" value="TreeGrafter"/>
</dbReference>
<evidence type="ECO:0000256" key="6">
    <source>
        <dbReference type="ARBA" id="ARBA00022989"/>
    </source>
</evidence>
<evidence type="ECO:0000256" key="7">
    <source>
        <dbReference type="ARBA" id="ARBA00023136"/>
    </source>
</evidence>
<keyword evidence="6 12" id="KW-1133">Transmembrane helix</keyword>
<evidence type="ECO:0000256" key="4">
    <source>
        <dbReference type="ARBA" id="ARBA00022692"/>
    </source>
</evidence>
<organism evidence="13 14">
    <name type="scientific">Clathrus columnatus</name>
    <dbReference type="NCBI Taxonomy" id="1419009"/>
    <lineage>
        <taxon>Eukaryota</taxon>
        <taxon>Fungi</taxon>
        <taxon>Dikarya</taxon>
        <taxon>Basidiomycota</taxon>
        <taxon>Agaricomycotina</taxon>
        <taxon>Agaricomycetes</taxon>
        <taxon>Phallomycetidae</taxon>
        <taxon>Phallales</taxon>
        <taxon>Clathraceae</taxon>
        <taxon>Clathrus</taxon>
    </lineage>
</organism>
<dbReference type="AlphaFoldDB" id="A0AAV5A9H6"/>
<reference evidence="13" key="1">
    <citation type="submission" date="2021-10" db="EMBL/GenBank/DDBJ databases">
        <title>De novo Genome Assembly of Clathrus columnatus (Basidiomycota, Fungi) Using Illumina and Nanopore Sequence Data.</title>
        <authorList>
            <person name="Ogiso-Tanaka E."/>
            <person name="Itagaki H."/>
            <person name="Hosoya T."/>
            <person name="Hosaka K."/>
        </authorList>
    </citation>
    <scope>NUCLEOTIDE SEQUENCE</scope>
    <source>
        <strain evidence="13">MO-923</strain>
    </source>
</reference>
<evidence type="ECO:0000256" key="2">
    <source>
        <dbReference type="ARBA" id="ARBA00009010"/>
    </source>
</evidence>
<accession>A0AAV5A9H6</accession>
<evidence type="ECO:0000256" key="1">
    <source>
        <dbReference type="ARBA" id="ARBA00004477"/>
    </source>
</evidence>
<dbReference type="InterPro" id="IPR004299">
    <property type="entry name" value="MBOAT_fam"/>
</dbReference>
<name>A0AAV5A9H6_9AGAM</name>
<evidence type="ECO:0000256" key="5">
    <source>
        <dbReference type="ARBA" id="ARBA00022824"/>
    </source>
</evidence>
<keyword evidence="5 10" id="KW-0256">Endoplasmic reticulum</keyword>
<evidence type="ECO:0000313" key="13">
    <source>
        <dbReference type="EMBL" id="GJJ11249.1"/>
    </source>
</evidence>
<feature type="transmembrane region" description="Helical" evidence="12">
    <location>
        <begin position="421"/>
        <end position="440"/>
    </location>
</feature>
<evidence type="ECO:0000256" key="10">
    <source>
        <dbReference type="PIRNR" id="PIRNR000439"/>
    </source>
</evidence>
<evidence type="ECO:0000256" key="8">
    <source>
        <dbReference type="ARBA" id="ARBA00023315"/>
    </source>
</evidence>
<feature type="transmembrane region" description="Helical" evidence="12">
    <location>
        <begin position="346"/>
        <end position="366"/>
    </location>
</feature>
<keyword evidence="7 10" id="KW-0472">Membrane</keyword>